<organism evidence="2 3">
    <name type="scientific">Phytophthora cactorum</name>
    <dbReference type="NCBI Taxonomy" id="29920"/>
    <lineage>
        <taxon>Eukaryota</taxon>
        <taxon>Sar</taxon>
        <taxon>Stramenopiles</taxon>
        <taxon>Oomycota</taxon>
        <taxon>Peronosporomycetes</taxon>
        <taxon>Peronosporales</taxon>
        <taxon>Peronosporaceae</taxon>
        <taxon>Phytophthora</taxon>
    </lineage>
</organism>
<accession>A0A8T1TLY6</accession>
<feature type="region of interest" description="Disordered" evidence="1">
    <location>
        <begin position="53"/>
        <end position="107"/>
    </location>
</feature>
<proteinExistence type="predicted"/>
<reference evidence="2" key="1">
    <citation type="submission" date="2021-01" db="EMBL/GenBank/DDBJ databases">
        <title>Phytophthora aleatoria, a newly-described species from Pinus radiata is distinct from Phytophthora cactorum isolates based on comparative genomics.</title>
        <authorList>
            <person name="Mcdougal R."/>
            <person name="Panda P."/>
            <person name="Williams N."/>
            <person name="Studholme D.J."/>
        </authorList>
    </citation>
    <scope>NUCLEOTIDE SEQUENCE</scope>
    <source>
        <strain evidence="2">NZFS 3830</strain>
    </source>
</reference>
<dbReference type="EMBL" id="JAENGZ010003378">
    <property type="protein sequence ID" value="KAG6941676.1"/>
    <property type="molecule type" value="Genomic_DNA"/>
</dbReference>
<sequence length="107" mass="12439">MISLKTSLTHCQMQNMILRGVKLRLPCSKANRGRTANEWRSISHRLLFTRPIFKEDKRRPKQRETRNSPNSKSCSRISRVKDRARRTKSSWSLRSITGPNLQSTVSS</sequence>
<dbReference type="AlphaFoldDB" id="A0A8T1TLY6"/>
<feature type="compositionally biased region" description="Polar residues" evidence="1">
    <location>
        <begin position="89"/>
        <end position="107"/>
    </location>
</feature>
<comment type="caution">
    <text evidence="2">The sequence shown here is derived from an EMBL/GenBank/DDBJ whole genome shotgun (WGS) entry which is preliminary data.</text>
</comment>
<evidence type="ECO:0000313" key="3">
    <source>
        <dbReference type="Proteomes" id="UP000688947"/>
    </source>
</evidence>
<evidence type="ECO:0000313" key="2">
    <source>
        <dbReference type="EMBL" id="KAG6941676.1"/>
    </source>
</evidence>
<gene>
    <name evidence="2" type="ORF">JG687_00019507</name>
</gene>
<feature type="compositionally biased region" description="Basic and acidic residues" evidence="1">
    <location>
        <begin position="53"/>
        <end position="66"/>
    </location>
</feature>
<name>A0A8T1TLY6_9STRA</name>
<dbReference type="Proteomes" id="UP000688947">
    <property type="component" value="Unassembled WGS sequence"/>
</dbReference>
<evidence type="ECO:0000256" key="1">
    <source>
        <dbReference type="SAM" id="MobiDB-lite"/>
    </source>
</evidence>
<feature type="compositionally biased region" description="Polar residues" evidence="1">
    <location>
        <begin position="67"/>
        <end position="76"/>
    </location>
</feature>
<protein>
    <submittedName>
        <fullName evidence="2">Uncharacterized protein</fullName>
    </submittedName>
</protein>